<dbReference type="PANTHER" id="PTHR44846">
    <property type="entry name" value="MANNOSYL-D-GLYCERATE TRANSPORT/METABOLISM SYSTEM REPRESSOR MNGR-RELATED"/>
    <property type="match status" value="1"/>
</dbReference>
<dbReference type="OrthoDB" id="5454556at2"/>
<dbReference type="InterPro" id="IPR036388">
    <property type="entry name" value="WH-like_DNA-bd_sf"/>
</dbReference>
<dbReference type="PROSITE" id="PS50949">
    <property type="entry name" value="HTH_GNTR"/>
    <property type="match status" value="1"/>
</dbReference>
<dbReference type="Pfam" id="PF07702">
    <property type="entry name" value="UTRA"/>
    <property type="match status" value="1"/>
</dbReference>
<dbReference type="InterPro" id="IPR012702">
    <property type="entry name" value="CP_lyase_PhnF"/>
</dbReference>
<dbReference type="SUPFAM" id="SSF46785">
    <property type="entry name" value="Winged helix' DNA-binding domain"/>
    <property type="match status" value="1"/>
</dbReference>
<accession>A0A3S2W2K2</accession>
<dbReference type="AlphaFoldDB" id="A0A3S2W2K2"/>
<name>A0A3S2W2K2_9PROT</name>
<dbReference type="PANTHER" id="PTHR44846:SF1">
    <property type="entry name" value="MANNOSYL-D-GLYCERATE TRANSPORT_METABOLISM SYSTEM REPRESSOR MNGR-RELATED"/>
    <property type="match status" value="1"/>
</dbReference>
<dbReference type="SMART" id="SM00345">
    <property type="entry name" value="HTH_GNTR"/>
    <property type="match status" value="1"/>
</dbReference>
<dbReference type="PRINTS" id="PR00035">
    <property type="entry name" value="HTHGNTR"/>
</dbReference>
<dbReference type="GO" id="GO:0003700">
    <property type="term" value="F:DNA-binding transcription factor activity"/>
    <property type="evidence" value="ECO:0007669"/>
    <property type="project" value="InterPro"/>
</dbReference>
<dbReference type="Pfam" id="PF00392">
    <property type="entry name" value="GntR"/>
    <property type="match status" value="1"/>
</dbReference>
<dbReference type="InterPro" id="IPR036390">
    <property type="entry name" value="WH_DNA-bd_sf"/>
</dbReference>
<dbReference type="CDD" id="cd07377">
    <property type="entry name" value="WHTH_GntR"/>
    <property type="match status" value="1"/>
</dbReference>
<evidence type="ECO:0000256" key="3">
    <source>
        <dbReference type="ARBA" id="ARBA00023163"/>
    </source>
</evidence>
<dbReference type="InterPro" id="IPR028978">
    <property type="entry name" value="Chorismate_lyase_/UTRA_dom_sf"/>
</dbReference>
<evidence type="ECO:0000256" key="1">
    <source>
        <dbReference type="ARBA" id="ARBA00023015"/>
    </source>
</evidence>
<keyword evidence="1" id="KW-0805">Transcription regulation</keyword>
<organism evidence="5 6">
    <name type="scientific">Hwanghaeella grinnelliae</name>
    <dbReference type="NCBI Taxonomy" id="2500179"/>
    <lineage>
        <taxon>Bacteria</taxon>
        <taxon>Pseudomonadati</taxon>
        <taxon>Pseudomonadota</taxon>
        <taxon>Alphaproteobacteria</taxon>
        <taxon>Rhodospirillales</taxon>
        <taxon>Rhodospirillaceae</taxon>
        <taxon>Hwanghaeella</taxon>
    </lineage>
</organism>
<dbReference type="NCBIfam" id="TIGR02325">
    <property type="entry name" value="C_P_lyase_phnF"/>
    <property type="match status" value="1"/>
</dbReference>
<evidence type="ECO:0000256" key="2">
    <source>
        <dbReference type="ARBA" id="ARBA00023125"/>
    </source>
</evidence>
<evidence type="ECO:0000313" key="5">
    <source>
        <dbReference type="EMBL" id="RVU34194.1"/>
    </source>
</evidence>
<protein>
    <submittedName>
        <fullName evidence="5">Phosphonate metabolism transcriptional regulator PhnF</fullName>
    </submittedName>
</protein>
<reference evidence="6" key="1">
    <citation type="submission" date="2019-01" db="EMBL/GenBank/DDBJ databases">
        <title>Gri0909 isolated from a small marine red alga.</title>
        <authorList>
            <person name="Kim J."/>
            <person name="Jeong S.E."/>
            <person name="Jeon C.O."/>
        </authorList>
    </citation>
    <scope>NUCLEOTIDE SEQUENCE [LARGE SCALE GENOMIC DNA]</scope>
    <source>
        <strain evidence="6">Gri0909</strain>
    </source>
</reference>
<sequence>MLERSESLSSPNRPPRRKQRVPLWRRIALDIKAAIAAGEWRAGDKLPPEGDLSTRFKVNRHTIRRAVGALAEEGLLLVEQGRGTFVVEETINYQIGARTRFGENLRDHDRKVDVEILAAEEVSVGRDIANPLEVPAGSLCVRLQVLRRTDGQPFCIADHWFPGERFRPMAALFAETKSITRSFEALGIADYRRRETQVAARLPKTWEAAKLEIPRTRPLIVTSSINADPSGTVIEYGVTRFAGDRTAIVFES</sequence>
<dbReference type="SUPFAM" id="SSF64288">
    <property type="entry name" value="Chorismate lyase-like"/>
    <property type="match status" value="1"/>
</dbReference>
<dbReference type="EMBL" id="SADE01000004">
    <property type="protein sequence ID" value="RVU34194.1"/>
    <property type="molecule type" value="Genomic_DNA"/>
</dbReference>
<dbReference type="InterPro" id="IPR050679">
    <property type="entry name" value="Bact_HTH_transcr_reg"/>
</dbReference>
<dbReference type="SMART" id="SM00866">
    <property type="entry name" value="UTRA"/>
    <property type="match status" value="1"/>
</dbReference>
<dbReference type="Gene3D" id="3.40.1410.10">
    <property type="entry name" value="Chorismate lyase-like"/>
    <property type="match status" value="1"/>
</dbReference>
<dbReference type="GO" id="GO:0045892">
    <property type="term" value="P:negative regulation of DNA-templated transcription"/>
    <property type="evidence" value="ECO:0007669"/>
    <property type="project" value="TreeGrafter"/>
</dbReference>
<dbReference type="InterPro" id="IPR000524">
    <property type="entry name" value="Tscrpt_reg_HTH_GntR"/>
</dbReference>
<gene>
    <name evidence="5" type="primary">phnF</name>
    <name evidence="5" type="ORF">EOI86_24090</name>
</gene>
<feature type="domain" description="HTH gntR-type" evidence="4">
    <location>
        <begin position="21"/>
        <end position="89"/>
    </location>
</feature>
<dbReference type="Proteomes" id="UP000287447">
    <property type="component" value="Unassembled WGS sequence"/>
</dbReference>
<comment type="caution">
    <text evidence="5">The sequence shown here is derived from an EMBL/GenBank/DDBJ whole genome shotgun (WGS) entry which is preliminary data.</text>
</comment>
<keyword evidence="3" id="KW-0804">Transcription</keyword>
<keyword evidence="6" id="KW-1185">Reference proteome</keyword>
<dbReference type="RefSeq" id="WP_127768224.1">
    <property type="nucleotide sequence ID" value="NZ_SADE01000004.1"/>
</dbReference>
<dbReference type="Gene3D" id="1.10.10.10">
    <property type="entry name" value="Winged helix-like DNA-binding domain superfamily/Winged helix DNA-binding domain"/>
    <property type="match status" value="1"/>
</dbReference>
<proteinExistence type="predicted"/>
<keyword evidence="2" id="KW-0238">DNA-binding</keyword>
<dbReference type="GO" id="GO:0003677">
    <property type="term" value="F:DNA binding"/>
    <property type="evidence" value="ECO:0007669"/>
    <property type="project" value="UniProtKB-KW"/>
</dbReference>
<evidence type="ECO:0000313" key="6">
    <source>
        <dbReference type="Proteomes" id="UP000287447"/>
    </source>
</evidence>
<evidence type="ECO:0000259" key="4">
    <source>
        <dbReference type="PROSITE" id="PS50949"/>
    </source>
</evidence>
<dbReference type="InterPro" id="IPR011663">
    <property type="entry name" value="UTRA"/>
</dbReference>